<evidence type="ECO:0000256" key="2">
    <source>
        <dbReference type="ARBA" id="ARBA00008066"/>
    </source>
</evidence>
<comment type="caution">
    <text evidence="10">The sequence shown here is derived from an EMBL/GenBank/DDBJ whole genome shotgun (WGS) entry which is preliminary data.</text>
</comment>
<dbReference type="Pfam" id="PF01490">
    <property type="entry name" value="Aa_trans"/>
    <property type="match status" value="1"/>
</dbReference>
<feature type="transmembrane region" description="Helical" evidence="8">
    <location>
        <begin position="124"/>
        <end position="147"/>
    </location>
</feature>
<feature type="transmembrane region" description="Helical" evidence="8">
    <location>
        <begin position="381"/>
        <end position="402"/>
    </location>
</feature>
<evidence type="ECO:0000256" key="5">
    <source>
        <dbReference type="ARBA" id="ARBA00022970"/>
    </source>
</evidence>
<evidence type="ECO:0000259" key="9">
    <source>
        <dbReference type="Pfam" id="PF01490"/>
    </source>
</evidence>
<feature type="transmembrane region" description="Helical" evidence="8">
    <location>
        <begin position="266"/>
        <end position="289"/>
    </location>
</feature>
<reference evidence="10" key="1">
    <citation type="submission" date="2022-07" db="EMBL/GenBank/DDBJ databases">
        <title>Phylogenomic reconstructions and comparative analyses of Kickxellomycotina fungi.</title>
        <authorList>
            <person name="Reynolds N.K."/>
            <person name="Stajich J.E."/>
            <person name="Barry K."/>
            <person name="Grigoriev I.V."/>
            <person name="Crous P."/>
            <person name="Smith M.E."/>
        </authorList>
    </citation>
    <scope>NUCLEOTIDE SEQUENCE</scope>
    <source>
        <strain evidence="10">RSA 567</strain>
    </source>
</reference>
<evidence type="ECO:0000256" key="4">
    <source>
        <dbReference type="ARBA" id="ARBA00022692"/>
    </source>
</evidence>
<dbReference type="GO" id="GO:0015179">
    <property type="term" value="F:L-amino acid transmembrane transporter activity"/>
    <property type="evidence" value="ECO:0007669"/>
    <property type="project" value="TreeGrafter"/>
</dbReference>
<keyword evidence="7 8" id="KW-0472">Membrane</keyword>
<evidence type="ECO:0000256" key="6">
    <source>
        <dbReference type="ARBA" id="ARBA00022989"/>
    </source>
</evidence>
<keyword evidence="3" id="KW-0813">Transport</keyword>
<organism evidence="10 11">
    <name type="scientific">Dimargaris verticillata</name>
    <dbReference type="NCBI Taxonomy" id="2761393"/>
    <lineage>
        <taxon>Eukaryota</taxon>
        <taxon>Fungi</taxon>
        <taxon>Fungi incertae sedis</taxon>
        <taxon>Zoopagomycota</taxon>
        <taxon>Kickxellomycotina</taxon>
        <taxon>Dimargaritomycetes</taxon>
        <taxon>Dimargaritales</taxon>
        <taxon>Dimargaritaceae</taxon>
        <taxon>Dimargaris</taxon>
    </lineage>
</organism>
<dbReference type="Gene3D" id="1.20.1740.10">
    <property type="entry name" value="Amino acid/polyamine transporter I"/>
    <property type="match status" value="1"/>
</dbReference>
<evidence type="ECO:0000256" key="1">
    <source>
        <dbReference type="ARBA" id="ARBA00004141"/>
    </source>
</evidence>
<dbReference type="EMBL" id="JANBQB010000093">
    <property type="protein sequence ID" value="KAJ1982342.1"/>
    <property type="molecule type" value="Genomic_DNA"/>
</dbReference>
<keyword evidence="6 8" id="KW-1133">Transmembrane helix</keyword>
<feature type="transmembrane region" description="Helical" evidence="8">
    <location>
        <begin position="53"/>
        <end position="73"/>
    </location>
</feature>
<dbReference type="InterPro" id="IPR013057">
    <property type="entry name" value="AA_transpt_TM"/>
</dbReference>
<dbReference type="OrthoDB" id="40134at2759"/>
<proteinExistence type="inferred from homology"/>
<feature type="transmembrane region" description="Helical" evidence="8">
    <location>
        <begin position="414"/>
        <end position="439"/>
    </location>
</feature>
<keyword evidence="4 8" id="KW-0812">Transmembrane</keyword>
<protein>
    <recommendedName>
        <fullName evidence="9">Amino acid transporter transmembrane domain-containing protein</fullName>
    </recommendedName>
</protein>
<dbReference type="AlphaFoldDB" id="A0A9W8B316"/>
<evidence type="ECO:0000313" key="11">
    <source>
        <dbReference type="Proteomes" id="UP001151582"/>
    </source>
</evidence>
<comment type="similarity">
    <text evidence="2">Belongs to the amino acid/polyamine transporter 2 family.</text>
</comment>
<gene>
    <name evidence="10" type="ORF">H4R34_001752</name>
</gene>
<name>A0A9W8B316_9FUNG</name>
<feature type="transmembrane region" description="Helical" evidence="8">
    <location>
        <begin position="309"/>
        <end position="334"/>
    </location>
</feature>
<feature type="domain" description="Amino acid transporter transmembrane" evidence="9">
    <location>
        <begin position="50"/>
        <end position="435"/>
    </location>
</feature>
<feature type="transmembrane region" description="Helical" evidence="8">
    <location>
        <begin position="190"/>
        <end position="213"/>
    </location>
</feature>
<comment type="subcellular location">
    <subcellularLocation>
        <location evidence="1">Membrane</location>
        <topology evidence="1">Multi-pass membrane protein</topology>
    </subcellularLocation>
</comment>
<accession>A0A9W8B316</accession>
<feature type="transmembrane region" description="Helical" evidence="8">
    <location>
        <begin position="233"/>
        <end position="254"/>
    </location>
</feature>
<evidence type="ECO:0000256" key="3">
    <source>
        <dbReference type="ARBA" id="ARBA00022448"/>
    </source>
</evidence>
<evidence type="ECO:0000256" key="8">
    <source>
        <dbReference type="SAM" id="Phobius"/>
    </source>
</evidence>
<feature type="transmembrane region" description="Helical" evidence="8">
    <location>
        <begin position="167"/>
        <end position="183"/>
    </location>
</feature>
<dbReference type="PANTHER" id="PTHR22950">
    <property type="entry name" value="AMINO ACID TRANSPORTER"/>
    <property type="match status" value="1"/>
</dbReference>
<feature type="transmembrane region" description="Helical" evidence="8">
    <location>
        <begin position="355"/>
        <end position="375"/>
    </location>
</feature>
<dbReference type="PANTHER" id="PTHR22950:SF692">
    <property type="entry name" value="TRANSMEMBRANE AMINO ACID TRANSPORTER FAMILY PROTEIN"/>
    <property type="match status" value="1"/>
</dbReference>
<keyword evidence="11" id="KW-1185">Reference proteome</keyword>
<evidence type="ECO:0000313" key="10">
    <source>
        <dbReference type="EMBL" id="KAJ1982342.1"/>
    </source>
</evidence>
<keyword evidence="5" id="KW-0029">Amino-acid transport</keyword>
<dbReference type="GO" id="GO:0005774">
    <property type="term" value="C:vacuolar membrane"/>
    <property type="evidence" value="ECO:0007669"/>
    <property type="project" value="TreeGrafter"/>
</dbReference>
<evidence type="ECO:0000256" key="7">
    <source>
        <dbReference type="ARBA" id="ARBA00023136"/>
    </source>
</evidence>
<sequence length="453" mass="49622">MSSFITETKQEAKRSTDVTTVFKTEGSIETASITETSNYYFDNTHRKDPNWKAFVNIVCVVAGTGVLQLPYALAESGWVGILLILVSGFIGVYSGTILIRCLYYDKDRRLGSYPEIGGAAFGRYGRYFTLFFHYLYILGTTCIYIILAGNYLNELLEHADIHIGDKACKAIVAVIMWAPFVAMKTMSEVAILALFGFLATVIVVGVAVVVGFINMASIHATENITYSILNITSLPSAIASISFAFAGTVVYPHVEGTMKNPKDWPKVLTIGMVTITFMYLLMSISGYAIYGDTVQSPVLDSLPYGPPKIVAVVLISVHVVLAAPIMLTTFAVEAEESLSITVERFGKLKEFGVRFAFRTLTTAALYGISISIPYFADVLLLVGALSTCMVFFVFPIVWYVRFFGIRALKWWERIFAVVILILGAVGVVMGSVQAIQALIHDVQAGNTNPAARH</sequence>
<dbReference type="Proteomes" id="UP001151582">
    <property type="component" value="Unassembled WGS sequence"/>
</dbReference>
<feature type="transmembrane region" description="Helical" evidence="8">
    <location>
        <begin position="79"/>
        <end position="103"/>
    </location>
</feature>